<dbReference type="Gene3D" id="1.20.1250.20">
    <property type="entry name" value="MFS general substrate transporter like domains"/>
    <property type="match status" value="1"/>
</dbReference>
<evidence type="ECO:0000313" key="11">
    <source>
        <dbReference type="Proteomes" id="UP000244754"/>
    </source>
</evidence>
<comment type="similarity">
    <text evidence="2 9">Belongs to the major facilitator superfamily. Sugar transporter (TC 2.A.1.1) family.</text>
</comment>
<dbReference type="PANTHER" id="PTHR48020:SF12">
    <property type="entry name" value="PROTON MYO-INOSITOL COTRANSPORTER"/>
    <property type="match status" value="1"/>
</dbReference>
<dbReference type="RefSeq" id="WP_108403304.1">
    <property type="nucleotide sequence ID" value="NZ_CP026948.1"/>
</dbReference>
<dbReference type="PANTHER" id="PTHR48020">
    <property type="entry name" value="PROTON MYO-INOSITOL COTRANSPORTER"/>
    <property type="match status" value="1"/>
</dbReference>
<name>A0A2S0WC09_9CORY</name>
<dbReference type="PROSITE" id="PS00217">
    <property type="entry name" value="SUGAR_TRANSPORT_2"/>
    <property type="match status" value="1"/>
</dbReference>
<dbReference type="EMBL" id="CP026948">
    <property type="protein sequence ID" value="AWB83309.1"/>
    <property type="molecule type" value="Genomic_DNA"/>
</dbReference>
<evidence type="ECO:0000256" key="3">
    <source>
        <dbReference type="ARBA" id="ARBA00022448"/>
    </source>
</evidence>
<keyword evidence="7" id="KW-1133">Transmembrane helix</keyword>
<accession>A0A2S0WC09</accession>
<evidence type="ECO:0000256" key="8">
    <source>
        <dbReference type="ARBA" id="ARBA00023136"/>
    </source>
</evidence>
<dbReference type="GO" id="GO:0022857">
    <property type="term" value="F:transmembrane transporter activity"/>
    <property type="evidence" value="ECO:0007669"/>
    <property type="project" value="InterPro"/>
</dbReference>
<comment type="subcellular location">
    <subcellularLocation>
        <location evidence="1">Cell membrane</location>
        <topology evidence="1">Multi-pass membrane protein</topology>
    </subcellularLocation>
</comment>
<dbReference type="PROSITE" id="PS50850">
    <property type="entry name" value="MFS"/>
    <property type="match status" value="1"/>
</dbReference>
<evidence type="ECO:0000256" key="6">
    <source>
        <dbReference type="ARBA" id="ARBA00022692"/>
    </source>
</evidence>
<dbReference type="AlphaFoldDB" id="A0A2S0WC09"/>
<dbReference type="NCBIfam" id="TIGR00879">
    <property type="entry name" value="SP"/>
    <property type="match status" value="1"/>
</dbReference>
<keyword evidence="11" id="KW-1185">Reference proteome</keyword>
<evidence type="ECO:0000256" key="5">
    <source>
        <dbReference type="ARBA" id="ARBA00022597"/>
    </source>
</evidence>
<dbReference type="InterPro" id="IPR050814">
    <property type="entry name" value="Myo-inositol_Transporter"/>
</dbReference>
<dbReference type="KEGG" id="clia:C3E79_01420"/>
<dbReference type="InterPro" id="IPR005828">
    <property type="entry name" value="MFS_sugar_transport-like"/>
</dbReference>
<sequence>MSFASELRKVPPAGKTVAFTAATLGITYGYDISNIAGALLFLPADLGLNTNQAAAMATSVVVGQILGAMLGGVVADKFGRRNSMLLIAAGYAIFAVLSMLAPGTATLLLCRTLLGFTIGLSVSIVPVFIAEAAPSRVRGGLLAAYQVATVIGVVSGYIICWLLSFSESWRLMLGVAAVPALVVLAMLFRLTETPTYLMMQGREREAAEVLHTLEGDPRRVDEELASIREALSEQSERGSLREMFSGYLARATMFAIVLGFFVQITGINATIYYAPQIFEQMGYVGNTQQLLLPALVQFFSLIAVVVSMNIIDDFGRRKVLLSGIGVMIFANVLLVITYGLGGGFSGFYQYLGLFAIVIFTMGFTFGFGALVWVYAGEIFPAKYRALGSSIMLTADLVANAIVAQAFPPLLGAVGGTGVFMIFGALCLFAFLFVLRFAPETKGRNLEDIHRFWANGAKWDAQIR</sequence>
<keyword evidence="6" id="KW-0812">Transmembrane</keyword>
<evidence type="ECO:0000256" key="7">
    <source>
        <dbReference type="ARBA" id="ARBA00022989"/>
    </source>
</evidence>
<proteinExistence type="inferred from homology"/>
<keyword evidence="5" id="KW-0762">Sugar transport</keyword>
<dbReference type="InterPro" id="IPR020846">
    <property type="entry name" value="MFS_dom"/>
</dbReference>
<dbReference type="InterPro" id="IPR005829">
    <property type="entry name" value="Sugar_transporter_CS"/>
</dbReference>
<evidence type="ECO:0000256" key="4">
    <source>
        <dbReference type="ARBA" id="ARBA00022475"/>
    </source>
</evidence>
<dbReference type="SUPFAM" id="SSF103473">
    <property type="entry name" value="MFS general substrate transporter"/>
    <property type="match status" value="1"/>
</dbReference>
<dbReference type="Pfam" id="PF00083">
    <property type="entry name" value="Sugar_tr"/>
    <property type="match status" value="1"/>
</dbReference>
<evidence type="ECO:0000313" key="10">
    <source>
        <dbReference type="EMBL" id="AWB83309.1"/>
    </source>
</evidence>
<organism evidence="10 11">
    <name type="scientific">Corynebacterium liangguodongii</name>
    <dbReference type="NCBI Taxonomy" id="2079535"/>
    <lineage>
        <taxon>Bacteria</taxon>
        <taxon>Bacillati</taxon>
        <taxon>Actinomycetota</taxon>
        <taxon>Actinomycetes</taxon>
        <taxon>Mycobacteriales</taxon>
        <taxon>Corynebacteriaceae</taxon>
        <taxon>Corynebacterium</taxon>
    </lineage>
</organism>
<gene>
    <name evidence="10" type="ORF">C3E79_01420</name>
</gene>
<dbReference type="FunFam" id="1.20.1250.20:FF:000218">
    <property type="entry name" value="facilitated trehalose transporter Tret1"/>
    <property type="match status" value="1"/>
</dbReference>
<dbReference type="Proteomes" id="UP000244754">
    <property type="component" value="Chromosome"/>
</dbReference>
<dbReference type="InterPro" id="IPR036259">
    <property type="entry name" value="MFS_trans_sf"/>
</dbReference>
<reference evidence="11" key="1">
    <citation type="submission" date="2018-01" db="EMBL/GenBank/DDBJ databases">
        <authorList>
            <person name="Li J."/>
        </authorList>
    </citation>
    <scope>NUCLEOTIDE SEQUENCE [LARGE SCALE GENOMIC DNA]</scope>
    <source>
        <strain evidence="11">2184</strain>
    </source>
</reference>
<evidence type="ECO:0000256" key="1">
    <source>
        <dbReference type="ARBA" id="ARBA00004651"/>
    </source>
</evidence>
<keyword evidence="3 9" id="KW-0813">Transport</keyword>
<dbReference type="GO" id="GO:0005886">
    <property type="term" value="C:plasma membrane"/>
    <property type="evidence" value="ECO:0007669"/>
    <property type="project" value="UniProtKB-SubCell"/>
</dbReference>
<keyword evidence="8" id="KW-0472">Membrane</keyword>
<evidence type="ECO:0000256" key="9">
    <source>
        <dbReference type="RuleBase" id="RU003346"/>
    </source>
</evidence>
<keyword evidence="4" id="KW-1003">Cell membrane</keyword>
<protein>
    <submittedName>
        <fullName evidence="10">MFS transporter</fullName>
    </submittedName>
</protein>
<evidence type="ECO:0000256" key="2">
    <source>
        <dbReference type="ARBA" id="ARBA00010992"/>
    </source>
</evidence>
<dbReference type="InterPro" id="IPR003663">
    <property type="entry name" value="Sugar/inositol_transpt"/>
</dbReference>
<dbReference type="PRINTS" id="PR00171">
    <property type="entry name" value="SUGRTRNSPORT"/>
</dbReference>
<dbReference type="OrthoDB" id="4008739at2"/>
<dbReference type="PROSITE" id="PS00216">
    <property type="entry name" value="SUGAR_TRANSPORT_1"/>
    <property type="match status" value="1"/>
</dbReference>